<name>A0A5J4QLM2_9ZZZZ</name>
<reference evidence="1" key="1">
    <citation type="submission" date="2019-03" db="EMBL/GenBank/DDBJ databases">
        <title>Single cell metagenomics reveals metabolic interactions within the superorganism composed of flagellate Streblomastix strix and complex community of Bacteroidetes bacteria on its surface.</title>
        <authorList>
            <person name="Treitli S.C."/>
            <person name="Kolisko M."/>
            <person name="Husnik F."/>
            <person name="Keeling P."/>
            <person name="Hampl V."/>
        </authorList>
    </citation>
    <scope>NUCLEOTIDE SEQUENCE</scope>
    <source>
        <strain evidence="1">STM</strain>
    </source>
</reference>
<gene>
    <name evidence="1" type="ORF">EZS27_028020</name>
</gene>
<protein>
    <submittedName>
        <fullName evidence="1">Uncharacterized protein</fullName>
    </submittedName>
</protein>
<dbReference type="AlphaFoldDB" id="A0A5J4QLM2"/>
<evidence type="ECO:0000313" key="1">
    <source>
        <dbReference type="EMBL" id="KAA6322432.1"/>
    </source>
</evidence>
<feature type="non-terminal residue" evidence="1">
    <location>
        <position position="1"/>
    </location>
</feature>
<proteinExistence type="predicted"/>
<organism evidence="1">
    <name type="scientific">termite gut metagenome</name>
    <dbReference type="NCBI Taxonomy" id="433724"/>
    <lineage>
        <taxon>unclassified sequences</taxon>
        <taxon>metagenomes</taxon>
        <taxon>organismal metagenomes</taxon>
    </lineage>
</organism>
<sequence length="38" mass="4359">YKNAIMPAEVKLSEGYHRFFGDEFNLYGVPCGTYTPSR</sequence>
<comment type="caution">
    <text evidence="1">The sequence shown here is derived from an EMBL/GenBank/DDBJ whole genome shotgun (WGS) entry which is preliminary data.</text>
</comment>
<dbReference type="EMBL" id="SNRY01003047">
    <property type="protein sequence ID" value="KAA6322432.1"/>
    <property type="molecule type" value="Genomic_DNA"/>
</dbReference>
<accession>A0A5J4QLM2</accession>